<feature type="transmembrane region" description="Helical" evidence="10">
    <location>
        <begin position="128"/>
        <end position="153"/>
    </location>
</feature>
<feature type="transmembrane region" description="Helical" evidence="10">
    <location>
        <begin position="234"/>
        <end position="251"/>
    </location>
</feature>
<keyword evidence="8 10" id="KW-0472">Membrane</keyword>
<dbReference type="PANTHER" id="PTHR34820">
    <property type="entry name" value="INNER MEMBRANE PROTEIN YEBZ"/>
    <property type="match status" value="1"/>
</dbReference>
<dbReference type="GO" id="GO:0006825">
    <property type="term" value="P:copper ion transport"/>
    <property type="evidence" value="ECO:0007669"/>
    <property type="project" value="InterPro"/>
</dbReference>
<dbReference type="InterPro" id="IPR014756">
    <property type="entry name" value="Ig_E-set"/>
</dbReference>
<evidence type="ECO:0000256" key="4">
    <source>
        <dbReference type="ARBA" id="ARBA00022723"/>
    </source>
</evidence>
<keyword evidence="4" id="KW-0479">Metal-binding</keyword>
<dbReference type="Pfam" id="PF04234">
    <property type="entry name" value="CopC"/>
    <property type="match status" value="1"/>
</dbReference>
<dbReference type="InterPro" id="IPR008457">
    <property type="entry name" value="Cu-R_CopD_dom"/>
</dbReference>
<feature type="compositionally biased region" description="Polar residues" evidence="9">
    <location>
        <begin position="89"/>
        <end position="104"/>
    </location>
</feature>
<evidence type="ECO:0000256" key="1">
    <source>
        <dbReference type="ARBA" id="ARBA00004651"/>
    </source>
</evidence>
<dbReference type="Pfam" id="PF05425">
    <property type="entry name" value="CopD"/>
    <property type="match status" value="1"/>
</dbReference>
<evidence type="ECO:0000256" key="8">
    <source>
        <dbReference type="ARBA" id="ARBA00023136"/>
    </source>
</evidence>
<keyword evidence="2" id="KW-1003">Cell membrane</keyword>
<dbReference type="InterPro" id="IPR014755">
    <property type="entry name" value="Cu-Rt/internalin_Ig-like"/>
</dbReference>
<dbReference type="GO" id="GO:0005507">
    <property type="term" value="F:copper ion binding"/>
    <property type="evidence" value="ECO:0007669"/>
    <property type="project" value="InterPro"/>
</dbReference>
<sequence length="392" mass="44868">MIKVFNEQQQEILSESGQISENRKEISIQIPNLENGKYKVEYYVISSNDGHPIQGSYYFKVNVITTSTTEPVKGAEELQTELPEMEQIEPNQSTSNIVEDNQPVNADESSKEESQKQTIIEKFNPSELLIYIMKTIYFFGLLLLIGWVLIWQIVRSNSLELKKKYLLYGIVFQIIHLAGLTSVILIQLNIFTIHGVSLSFNFPIDSSFGFLWFTSLFISLLGLMILYKNRWFDLFFIFAIVVSKSLNSHAAEFDPVPLLVIADCIHLLAASFWAAGLVYILLFWRKQRLYVKSFLPIFSTYALISFVLLTVTGSVMAMNFLPNIEALRTPWGILLLVKIILVCIVIFIGSKVRLKMKNNQTVDLGRWITFDFLLMCFIVIVVAILTYLNPLP</sequence>
<proteinExistence type="predicted"/>
<keyword evidence="3 10" id="KW-0812">Transmembrane</keyword>
<dbReference type="GO" id="GO:0005886">
    <property type="term" value="C:plasma membrane"/>
    <property type="evidence" value="ECO:0007669"/>
    <property type="project" value="UniProtKB-SubCell"/>
</dbReference>
<evidence type="ECO:0000256" key="5">
    <source>
        <dbReference type="ARBA" id="ARBA00022729"/>
    </source>
</evidence>
<feature type="transmembrane region" description="Helical" evidence="10">
    <location>
        <begin position="330"/>
        <end position="349"/>
    </location>
</feature>
<organism evidence="13 14">
    <name type="scientific">Lysinibacillus telephonicus</name>
    <dbReference type="NCBI Taxonomy" id="1714840"/>
    <lineage>
        <taxon>Bacteria</taxon>
        <taxon>Bacillati</taxon>
        <taxon>Bacillota</taxon>
        <taxon>Bacilli</taxon>
        <taxon>Bacillales</taxon>
        <taxon>Bacillaceae</taxon>
        <taxon>Lysinibacillus</taxon>
    </lineage>
</organism>
<feature type="transmembrane region" description="Helical" evidence="10">
    <location>
        <begin position="370"/>
        <end position="388"/>
    </location>
</feature>
<dbReference type="EMBL" id="RXNR01000029">
    <property type="protein sequence ID" value="RTQ92638.1"/>
    <property type="molecule type" value="Genomic_DNA"/>
</dbReference>
<comment type="caution">
    <text evidence="13">The sequence shown here is derived from an EMBL/GenBank/DDBJ whole genome shotgun (WGS) entry which is preliminary data.</text>
</comment>
<dbReference type="Gene3D" id="2.60.40.1220">
    <property type="match status" value="1"/>
</dbReference>
<feature type="region of interest" description="Disordered" evidence="9">
    <location>
        <begin position="89"/>
        <end position="116"/>
    </location>
</feature>
<gene>
    <name evidence="13" type="ORF">EKG35_11375</name>
</gene>
<dbReference type="AlphaFoldDB" id="A0A3S0JW81"/>
<evidence type="ECO:0000313" key="14">
    <source>
        <dbReference type="Proteomes" id="UP000276349"/>
    </source>
</evidence>
<evidence type="ECO:0000256" key="6">
    <source>
        <dbReference type="ARBA" id="ARBA00022989"/>
    </source>
</evidence>
<keyword evidence="6 10" id="KW-1133">Transmembrane helix</keyword>
<keyword evidence="7" id="KW-0186">Copper</keyword>
<dbReference type="GO" id="GO:0046688">
    <property type="term" value="P:response to copper ion"/>
    <property type="evidence" value="ECO:0007669"/>
    <property type="project" value="InterPro"/>
</dbReference>
<feature type="transmembrane region" description="Helical" evidence="10">
    <location>
        <begin position="294"/>
        <end position="318"/>
    </location>
</feature>
<evidence type="ECO:0000259" key="12">
    <source>
        <dbReference type="Pfam" id="PF05425"/>
    </source>
</evidence>
<protein>
    <recommendedName>
        <fullName evidence="15">Copper resistance protein CopC</fullName>
    </recommendedName>
</protein>
<dbReference type="InterPro" id="IPR032694">
    <property type="entry name" value="CopC/D"/>
</dbReference>
<evidence type="ECO:0000256" key="7">
    <source>
        <dbReference type="ARBA" id="ARBA00023008"/>
    </source>
</evidence>
<feature type="transmembrane region" description="Helical" evidence="10">
    <location>
        <begin position="208"/>
        <end position="227"/>
    </location>
</feature>
<keyword evidence="5" id="KW-0732">Signal</keyword>
<feature type="domain" description="CopC" evidence="11">
    <location>
        <begin position="2"/>
        <end position="61"/>
    </location>
</feature>
<dbReference type="OrthoDB" id="2353937at2"/>
<evidence type="ECO:0000256" key="9">
    <source>
        <dbReference type="SAM" id="MobiDB-lite"/>
    </source>
</evidence>
<evidence type="ECO:0000256" key="3">
    <source>
        <dbReference type="ARBA" id="ARBA00022692"/>
    </source>
</evidence>
<evidence type="ECO:0000256" key="10">
    <source>
        <dbReference type="SAM" id="Phobius"/>
    </source>
</evidence>
<name>A0A3S0JW81_9BACI</name>
<comment type="subcellular location">
    <subcellularLocation>
        <location evidence="1">Cell membrane</location>
        <topology evidence="1">Multi-pass membrane protein</topology>
    </subcellularLocation>
</comment>
<dbReference type="GO" id="GO:0042597">
    <property type="term" value="C:periplasmic space"/>
    <property type="evidence" value="ECO:0007669"/>
    <property type="project" value="InterPro"/>
</dbReference>
<reference evidence="13 14" key="1">
    <citation type="submission" date="2018-12" db="EMBL/GenBank/DDBJ databases">
        <authorList>
            <person name="Yu L."/>
        </authorList>
    </citation>
    <scope>NUCLEOTIDE SEQUENCE [LARGE SCALE GENOMIC DNA]</scope>
    <source>
        <strain evidence="13 14">S5H2222</strain>
    </source>
</reference>
<feature type="domain" description="Copper resistance protein D" evidence="12">
    <location>
        <begin position="294"/>
        <end position="385"/>
    </location>
</feature>
<dbReference type="Proteomes" id="UP000276349">
    <property type="component" value="Unassembled WGS sequence"/>
</dbReference>
<evidence type="ECO:0000259" key="11">
    <source>
        <dbReference type="Pfam" id="PF04234"/>
    </source>
</evidence>
<keyword evidence="14" id="KW-1185">Reference proteome</keyword>
<feature type="transmembrane region" description="Helical" evidence="10">
    <location>
        <begin position="165"/>
        <end position="188"/>
    </location>
</feature>
<accession>A0A3S0JW81</accession>
<feature type="transmembrane region" description="Helical" evidence="10">
    <location>
        <begin position="257"/>
        <end position="282"/>
    </location>
</feature>
<dbReference type="InterPro" id="IPR007348">
    <property type="entry name" value="CopC_dom"/>
</dbReference>
<evidence type="ECO:0000256" key="2">
    <source>
        <dbReference type="ARBA" id="ARBA00022475"/>
    </source>
</evidence>
<evidence type="ECO:0008006" key="15">
    <source>
        <dbReference type="Google" id="ProtNLM"/>
    </source>
</evidence>
<dbReference type="SUPFAM" id="SSF81296">
    <property type="entry name" value="E set domains"/>
    <property type="match status" value="1"/>
</dbReference>
<evidence type="ECO:0000313" key="13">
    <source>
        <dbReference type="EMBL" id="RTQ92638.1"/>
    </source>
</evidence>
<dbReference type="PANTHER" id="PTHR34820:SF4">
    <property type="entry name" value="INNER MEMBRANE PROTEIN YEBZ"/>
    <property type="match status" value="1"/>
</dbReference>